<dbReference type="AlphaFoldDB" id="A0A654LWG7"/>
<gene>
    <name evidence="1" type="ORF">NMY3_00377</name>
</gene>
<evidence type="ECO:0000313" key="1">
    <source>
        <dbReference type="EMBL" id="ALI34591.1"/>
    </source>
</evidence>
<reference evidence="2" key="1">
    <citation type="submission" date="2015-10" db="EMBL/GenBank/DDBJ databases">
        <title>Niche specialization of a soil ammonia-oxidizing archaeon, Candidatus Nitrosocosmicus oleophilus.</title>
        <authorList>
            <person name="Jung M.-Y."/>
            <person name="Rhee S.-K."/>
        </authorList>
    </citation>
    <scope>NUCLEOTIDE SEQUENCE [LARGE SCALE GENOMIC DNA]</scope>
    <source>
        <strain evidence="2">MY3</strain>
    </source>
</reference>
<evidence type="ECO:0000313" key="2">
    <source>
        <dbReference type="Proteomes" id="UP000058925"/>
    </source>
</evidence>
<dbReference type="KEGG" id="taa:NMY3_00377"/>
<name>A0A654LWG7_9ARCH</name>
<proteinExistence type="predicted"/>
<organism evidence="1 2">
    <name type="scientific">Candidatus Nitrosocosmicus oleophilus</name>
    <dbReference type="NCBI Taxonomy" id="1353260"/>
    <lineage>
        <taxon>Archaea</taxon>
        <taxon>Nitrososphaerota</taxon>
        <taxon>Nitrososphaeria</taxon>
        <taxon>Nitrososphaerales</taxon>
        <taxon>Nitrososphaeraceae</taxon>
        <taxon>Candidatus Nitrosocosmicus</taxon>
    </lineage>
</organism>
<keyword evidence="2" id="KW-1185">Reference proteome</keyword>
<dbReference type="EMBL" id="CP012850">
    <property type="protein sequence ID" value="ALI34591.1"/>
    <property type="molecule type" value="Genomic_DNA"/>
</dbReference>
<protein>
    <submittedName>
        <fullName evidence="1">Uncharacterized protein</fullName>
    </submittedName>
</protein>
<sequence length="129" mass="15209">MRRSQNRLIHFSSLSINQSSDDFTITHSNEIDELIRHIPINESLKFLIYDIVQTQDIFFIGFQPECNEADISIYEFRNIEDIYSAVREELKKLRIDSKARNNILINIKDYANEIEDNVKFFGGARIFDC</sequence>
<accession>A0A654LWG7</accession>
<dbReference type="Proteomes" id="UP000058925">
    <property type="component" value="Chromosome"/>
</dbReference>